<dbReference type="InterPro" id="IPR002925">
    <property type="entry name" value="Dienelactn_hydro"/>
</dbReference>
<dbReference type="Pfam" id="PF01738">
    <property type="entry name" value="DLH"/>
    <property type="match status" value="1"/>
</dbReference>
<evidence type="ECO:0000256" key="2">
    <source>
        <dbReference type="SAM" id="SignalP"/>
    </source>
</evidence>
<dbReference type="Gene3D" id="3.40.50.1820">
    <property type="entry name" value="alpha/beta hydrolase"/>
    <property type="match status" value="1"/>
</dbReference>
<dbReference type="PANTHER" id="PTHR43037:SF1">
    <property type="entry name" value="BLL1128 PROTEIN"/>
    <property type="match status" value="1"/>
</dbReference>
<evidence type="ECO:0000259" key="3">
    <source>
        <dbReference type="Pfam" id="PF01738"/>
    </source>
</evidence>
<organism evidence="4 5">
    <name type="scientific">Roseateles agri</name>
    <dbReference type="NCBI Taxonomy" id="3098619"/>
    <lineage>
        <taxon>Bacteria</taxon>
        <taxon>Pseudomonadati</taxon>
        <taxon>Pseudomonadota</taxon>
        <taxon>Betaproteobacteria</taxon>
        <taxon>Burkholderiales</taxon>
        <taxon>Sphaerotilaceae</taxon>
        <taxon>Roseateles</taxon>
    </lineage>
</organism>
<feature type="chain" id="PRO_5046158470" evidence="2">
    <location>
        <begin position="22"/>
        <end position="256"/>
    </location>
</feature>
<evidence type="ECO:0000256" key="1">
    <source>
        <dbReference type="ARBA" id="ARBA00022729"/>
    </source>
</evidence>
<dbReference type="RefSeq" id="WP_320424170.1">
    <property type="nucleotide sequence ID" value="NZ_JAXCLA010000005.1"/>
</dbReference>
<sequence length="256" mass="27696">MTNRRETLVVLAAGAMLGACAAPPAPNAASPARPPLPAGLQPGRQMMLRIDGMPLSRMWVWLPADYLQAERPWPLVVFLHGSGERGTELDAVLRNGPPMHAAKGDQAPYPFVLVSPQLQDDREWEPDELHALLDALKTRFYVDPQRCLGTGLSLGGHGVWNWATRHPNDLAGIAPVCGHGDPARVAAMRKVPVRAYHGDRDDVVPLADQQACVDALRAAGGTVEFTIYPGVNHGSWIPAYQDPGLVPWLLAQKRAG</sequence>
<evidence type="ECO:0000313" key="5">
    <source>
        <dbReference type="Proteomes" id="UP001285263"/>
    </source>
</evidence>
<dbReference type="PANTHER" id="PTHR43037">
    <property type="entry name" value="UNNAMED PRODUCT-RELATED"/>
    <property type="match status" value="1"/>
</dbReference>
<dbReference type="PROSITE" id="PS51318">
    <property type="entry name" value="TAT"/>
    <property type="match status" value="1"/>
</dbReference>
<keyword evidence="1 2" id="KW-0732">Signal</keyword>
<reference evidence="4 5" key="1">
    <citation type="submission" date="2023-11" db="EMBL/GenBank/DDBJ databases">
        <title>Paucibacter sp. nov., isolated from fresh soil in Korea.</title>
        <authorList>
            <person name="Le N.T.T."/>
        </authorList>
    </citation>
    <scope>NUCLEOTIDE SEQUENCE [LARGE SCALE GENOMIC DNA]</scope>
    <source>
        <strain evidence="4 5">R3-3</strain>
    </source>
</reference>
<gene>
    <name evidence="4" type="ORF">SNE35_17275</name>
</gene>
<proteinExistence type="predicted"/>
<evidence type="ECO:0000313" key="4">
    <source>
        <dbReference type="EMBL" id="MDY0746268.1"/>
    </source>
</evidence>
<name>A0ABU5DKL3_9BURK</name>
<dbReference type="EMBL" id="JAXCLA010000005">
    <property type="protein sequence ID" value="MDY0746268.1"/>
    <property type="molecule type" value="Genomic_DNA"/>
</dbReference>
<protein>
    <submittedName>
        <fullName evidence="4">Prolyl oligopeptidase family serine peptidase</fullName>
    </submittedName>
</protein>
<dbReference type="PROSITE" id="PS51257">
    <property type="entry name" value="PROKAR_LIPOPROTEIN"/>
    <property type="match status" value="1"/>
</dbReference>
<keyword evidence="5" id="KW-1185">Reference proteome</keyword>
<dbReference type="Proteomes" id="UP001285263">
    <property type="component" value="Unassembled WGS sequence"/>
</dbReference>
<dbReference type="SUPFAM" id="SSF53474">
    <property type="entry name" value="alpha/beta-Hydrolases"/>
    <property type="match status" value="1"/>
</dbReference>
<feature type="domain" description="Dienelactone hydrolase" evidence="3">
    <location>
        <begin position="127"/>
        <end position="234"/>
    </location>
</feature>
<accession>A0ABU5DKL3</accession>
<dbReference type="InterPro" id="IPR006311">
    <property type="entry name" value="TAT_signal"/>
</dbReference>
<comment type="caution">
    <text evidence="4">The sequence shown here is derived from an EMBL/GenBank/DDBJ whole genome shotgun (WGS) entry which is preliminary data.</text>
</comment>
<feature type="signal peptide" evidence="2">
    <location>
        <begin position="1"/>
        <end position="21"/>
    </location>
</feature>
<dbReference type="InterPro" id="IPR029058">
    <property type="entry name" value="AB_hydrolase_fold"/>
</dbReference>
<dbReference type="InterPro" id="IPR050955">
    <property type="entry name" value="Plant_Biomass_Hydrol_Est"/>
</dbReference>